<keyword evidence="3" id="KW-1185">Reference proteome</keyword>
<comment type="caution">
    <text evidence="2">The sequence shown here is derived from an EMBL/GenBank/DDBJ whole genome shotgun (WGS) entry which is preliminary data.</text>
</comment>
<evidence type="ECO:0000313" key="3">
    <source>
        <dbReference type="Proteomes" id="UP000813427"/>
    </source>
</evidence>
<dbReference type="AlphaFoldDB" id="A0A8K0RYX1"/>
<feature type="region of interest" description="Disordered" evidence="1">
    <location>
        <begin position="1"/>
        <end position="31"/>
    </location>
</feature>
<dbReference type="OrthoDB" id="5018013at2759"/>
<reference evidence="2" key="1">
    <citation type="journal article" date="2021" name="Nat. Commun.">
        <title>Genetic determinants of endophytism in the Arabidopsis root mycobiome.</title>
        <authorList>
            <person name="Mesny F."/>
            <person name="Miyauchi S."/>
            <person name="Thiergart T."/>
            <person name="Pickel B."/>
            <person name="Atanasova L."/>
            <person name="Karlsson M."/>
            <person name="Huettel B."/>
            <person name="Barry K.W."/>
            <person name="Haridas S."/>
            <person name="Chen C."/>
            <person name="Bauer D."/>
            <person name="Andreopoulos W."/>
            <person name="Pangilinan J."/>
            <person name="LaButti K."/>
            <person name="Riley R."/>
            <person name="Lipzen A."/>
            <person name="Clum A."/>
            <person name="Drula E."/>
            <person name="Henrissat B."/>
            <person name="Kohler A."/>
            <person name="Grigoriev I.V."/>
            <person name="Martin F.M."/>
            <person name="Hacquard S."/>
        </authorList>
    </citation>
    <scope>NUCLEOTIDE SEQUENCE</scope>
    <source>
        <strain evidence="2">MPI-SDFR-AT-0068</strain>
    </source>
</reference>
<protein>
    <submittedName>
        <fullName evidence="2">Uncharacterized protein</fullName>
    </submittedName>
</protein>
<feature type="compositionally biased region" description="Basic and acidic residues" evidence="1">
    <location>
        <begin position="1"/>
        <end position="15"/>
    </location>
</feature>
<organism evidence="2 3">
    <name type="scientific">Fusarium tricinctum</name>
    <dbReference type="NCBI Taxonomy" id="61284"/>
    <lineage>
        <taxon>Eukaryota</taxon>
        <taxon>Fungi</taxon>
        <taxon>Dikarya</taxon>
        <taxon>Ascomycota</taxon>
        <taxon>Pezizomycotina</taxon>
        <taxon>Sordariomycetes</taxon>
        <taxon>Hypocreomycetidae</taxon>
        <taxon>Hypocreales</taxon>
        <taxon>Nectriaceae</taxon>
        <taxon>Fusarium</taxon>
        <taxon>Fusarium tricinctum species complex</taxon>
    </lineage>
</organism>
<evidence type="ECO:0000313" key="2">
    <source>
        <dbReference type="EMBL" id="KAH7251421.1"/>
    </source>
</evidence>
<proteinExistence type="predicted"/>
<sequence>MPTAKYDRMDAKFVPKGETPSEGPSKHRLKKKFGSDARQVVDLENGRLTYHILKDFNDAQKTKDKLWRVLEKMKVFEHWEVHQIMVKEKEGKCEYLFGDPYPEQQE</sequence>
<name>A0A8K0RYX1_9HYPO</name>
<dbReference type="EMBL" id="JAGPXF010000003">
    <property type="protein sequence ID" value="KAH7251421.1"/>
    <property type="molecule type" value="Genomic_DNA"/>
</dbReference>
<accession>A0A8K0RYX1</accession>
<dbReference type="Proteomes" id="UP000813427">
    <property type="component" value="Unassembled WGS sequence"/>
</dbReference>
<gene>
    <name evidence="2" type="ORF">BKA59DRAFT_452665</name>
</gene>
<evidence type="ECO:0000256" key="1">
    <source>
        <dbReference type="SAM" id="MobiDB-lite"/>
    </source>
</evidence>